<gene>
    <name evidence="5" type="ORF">FH972_012625</name>
</gene>
<dbReference type="Gene3D" id="3.20.20.80">
    <property type="entry name" value="Glycosidases"/>
    <property type="match status" value="1"/>
</dbReference>
<evidence type="ECO:0000313" key="6">
    <source>
        <dbReference type="Proteomes" id="UP000327013"/>
    </source>
</evidence>
<sequence length="272" mass="31366">MIIKTQAQPFTSLMKTSLAFSVILLWVIIPITLFSPSAFGNGCSKEQRRALMEIRNSSNGFAFAGWDGRDCCEAGGIYCFGRNGGVSTIRLGDSNELAPSNTWYPNATLFALFDELELLMLDNIKIGGSLQRENSYLIYNYIARMQAASGWLHVYPRGLLDLLRYTKKKYHNPLIYITENGIDEANNASLSLKEALVDNQRIEYYQSHLWYLRKAIKKGVNIKGYFAWSLLDNFEWDSSYTVRFGINYVDYKNRQKRYPKLSARWFKKFLNK</sequence>
<evidence type="ECO:0008006" key="7">
    <source>
        <dbReference type="Google" id="ProtNLM"/>
    </source>
</evidence>
<dbReference type="GO" id="GO:0005975">
    <property type="term" value="P:carbohydrate metabolic process"/>
    <property type="evidence" value="ECO:0007669"/>
    <property type="project" value="InterPro"/>
</dbReference>
<evidence type="ECO:0000313" key="5">
    <source>
        <dbReference type="EMBL" id="KAE8055804.1"/>
    </source>
</evidence>
<comment type="similarity">
    <text evidence="1 4">Belongs to the glycosyl hydrolase 1 family.</text>
</comment>
<evidence type="ECO:0000256" key="1">
    <source>
        <dbReference type="ARBA" id="ARBA00010838"/>
    </source>
</evidence>
<accession>A0A5N6R7H7</accession>
<dbReference type="SUPFAM" id="SSF51445">
    <property type="entry name" value="(Trans)glycosidases"/>
    <property type="match status" value="1"/>
</dbReference>
<dbReference type="Pfam" id="PF00232">
    <property type="entry name" value="Glyco_hydro_1"/>
    <property type="match status" value="1"/>
</dbReference>
<dbReference type="InterPro" id="IPR017853">
    <property type="entry name" value="GH"/>
</dbReference>
<name>A0A5N6R7H7_9ROSI</name>
<keyword evidence="6" id="KW-1185">Reference proteome</keyword>
<evidence type="ECO:0000256" key="4">
    <source>
        <dbReference type="RuleBase" id="RU003690"/>
    </source>
</evidence>
<proteinExistence type="inferred from homology"/>
<organism evidence="5 6">
    <name type="scientific">Carpinus fangiana</name>
    <dbReference type="NCBI Taxonomy" id="176857"/>
    <lineage>
        <taxon>Eukaryota</taxon>
        <taxon>Viridiplantae</taxon>
        <taxon>Streptophyta</taxon>
        <taxon>Embryophyta</taxon>
        <taxon>Tracheophyta</taxon>
        <taxon>Spermatophyta</taxon>
        <taxon>Magnoliopsida</taxon>
        <taxon>eudicotyledons</taxon>
        <taxon>Gunneridae</taxon>
        <taxon>Pentapetalae</taxon>
        <taxon>rosids</taxon>
        <taxon>fabids</taxon>
        <taxon>Fagales</taxon>
        <taxon>Betulaceae</taxon>
        <taxon>Carpinus</taxon>
    </lineage>
</organism>
<dbReference type="GO" id="GO:0008422">
    <property type="term" value="F:beta-glucosidase activity"/>
    <property type="evidence" value="ECO:0007669"/>
    <property type="project" value="TreeGrafter"/>
</dbReference>
<keyword evidence="2" id="KW-0378">Hydrolase</keyword>
<evidence type="ECO:0000256" key="2">
    <source>
        <dbReference type="ARBA" id="ARBA00022801"/>
    </source>
</evidence>
<protein>
    <recommendedName>
        <fullName evidence="7">Beta-glucosidase</fullName>
    </recommendedName>
</protein>
<dbReference type="OrthoDB" id="65569at2759"/>
<evidence type="ECO:0000256" key="3">
    <source>
        <dbReference type="ARBA" id="ARBA00023295"/>
    </source>
</evidence>
<dbReference type="PRINTS" id="PR00131">
    <property type="entry name" value="GLHYDRLASE1"/>
</dbReference>
<dbReference type="Proteomes" id="UP000327013">
    <property type="component" value="Chromosome 5"/>
</dbReference>
<dbReference type="EMBL" id="CM017325">
    <property type="protein sequence ID" value="KAE8055804.1"/>
    <property type="molecule type" value="Genomic_DNA"/>
</dbReference>
<dbReference type="PANTHER" id="PTHR10353:SF137">
    <property type="entry name" value="MYROSINASE 3-RELATED"/>
    <property type="match status" value="1"/>
</dbReference>
<dbReference type="PANTHER" id="PTHR10353">
    <property type="entry name" value="GLYCOSYL HYDROLASE"/>
    <property type="match status" value="1"/>
</dbReference>
<dbReference type="AlphaFoldDB" id="A0A5N6R7H7"/>
<dbReference type="InterPro" id="IPR001360">
    <property type="entry name" value="Glyco_hydro_1"/>
</dbReference>
<keyword evidence="3" id="KW-0326">Glycosidase</keyword>
<reference evidence="5 6" key="1">
    <citation type="submission" date="2019-06" db="EMBL/GenBank/DDBJ databases">
        <title>A chromosomal-level reference genome of Carpinus fangiana (Coryloideae, Betulaceae).</title>
        <authorList>
            <person name="Yang X."/>
            <person name="Wang Z."/>
            <person name="Zhang L."/>
            <person name="Hao G."/>
            <person name="Liu J."/>
            <person name="Yang Y."/>
        </authorList>
    </citation>
    <scope>NUCLEOTIDE SEQUENCE [LARGE SCALE GENOMIC DNA]</scope>
    <source>
        <strain evidence="5">Cfa_2016G</strain>
        <tissue evidence="5">Leaf</tissue>
    </source>
</reference>